<dbReference type="KEGG" id="amuc:Pan181_25410"/>
<evidence type="ECO:0000313" key="1">
    <source>
        <dbReference type="EMBL" id="QDU56332.1"/>
    </source>
</evidence>
<organism evidence="1 2">
    <name type="scientific">Aeoliella mucimassa</name>
    <dbReference type="NCBI Taxonomy" id="2527972"/>
    <lineage>
        <taxon>Bacteria</taxon>
        <taxon>Pseudomonadati</taxon>
        <taxon>Planctomycetota</taxon>
        <taxon>Planctomycetia</taxon>
        <taxon>Pirellulales</taxon>
        <taxon>Lacipirellulaceae</taxon>
        <taxon>Aeoliella</taxon>
    </lineage>
</organism>
<sequence length="75" mass="8467">MAFIEMTGETLDRIIESDELHHENLGEAGVENGTIVRVNREGDIEVRRREGWDVIGGLLGEFEDRLKAETGLDWA</sequence>
<dbReference type="OrthoDB" id="280899at2"/>
<proteinExistence type="predicted"/>
<dbReference type="EMBL" id="CP036278">
    <property type="protein sequence ID" value="QDU56332.1"/>
    <property type="molecule type" value="Genomic_DNA"/>
</dbReference>
<dbReference type="Proteomes" id="UP000315750">
    <property type="component" value="Chromosome"/>
</dbReference>
<dbReference type="RefSeq" id="WP_145247094.1">
    <property type="nucleotide sequence ID" value="NZ_CP036278.1"/>
</dbReference>
<gene>
    <name evidence="1" type="ORF">Pan181_25410</name>
</gene>
<accession>A0A518ANN2</accession>
<reference evidence="1 2" key="1">
    <citation type="submission" date="2019-02" db="EMBL/GenBank/DDBJ databases">
        <title>Deep-cultivation of Planctomycetes and their phenomic and genomic characterization uncovers novel biology.</title>
        <authorList>
            <person name="Wiegand S."/>
            <person name="Jogler M."/>
            <person name="Boedeker C."/>
            <person name="Pinto D."/>
            <person name="Vollmers J."/>
            <person name="Rivas-Marin E."/>
            <person name="Kohn T."/>
            <person name="Peeters S.H."/>
            <person name="Heuer A."/>
            <person name="Rast P."/>
            <person name="Oberbeckmann S."/>
            <person name="Bunk B."/>
            <person name="Jeske O."/>
            <person name="Meyerdierks A."/>
            <person name="Storesund J.E."/>
            <person name="Kallscheuer N."/>
            <person name="Luecker S."/>
            <person name="Lage O.M."/>
            <person name="Pohl T."/>
            <person name="Merkel B.J."/>
            <person name="Hornburger P."/>
            <person name="Mueller R.-W."/>
            <person name="Bruemmer F."/>
            <person name="Labrenz M."/>
            <person name="Spormann A.M."/>
            <person name="Op den Camp H."/>
            <person name="Overmann J."/>
            <person name="Amann R."/>
            <person name="Jetten M.S.M."/>
            <person name="Mascher T."/>
            <person name="Medema M.H."/>
            <person name="Devos D.P."/>
            <person name="Kaster A.-K."/>
            <person name="Ovreas L."/>
            <person name="Rohde M."/>
            <person name="Galperin M.Y."/>
            <person name="Jogler C."/>
        </authorList>
    </citation>
    <scope>NUCLEOTIDE SEQUENCE [LARGE SCALE GENOMIC DNA]</scope>
    <source>
        <strain evidence="1 2">Pan181</strain>
    </source>
</reference>
<keyword evidence="2" id="KW-1185">Reference proteome</keyword>
<protein>
    <submittedName>
        <fullName evidence="1">Uncharacterized protein</fullName>
    </submittedName>
</protein>
<dbReference type="AlphaFoldDB" id="A0A518ANN2"/>
<name>A0A518ANN2_9BACT</name>
<evidence type="ECO:0000313" key="2">
    <source>
        <dbReference type="Proteomes" id="UP000315750"/>
    </source>
</evidence>